<name>A0A382S2W6_9ZZZZ</name>
<dbReference type="CDD" id="cd04301">
    <property type="entry name" value="NAT_SF"/>
    <property type="match status" value="1"/>
</dbReference>
<dbReference type="PROSITE" id="PS51186">
    <property type="entry name" value="GNAT"/>
    <property type="match status" value="1"/>
</dbReference>
<dbReference type="AlphaFoldDB" id="A0A382S2W6"/>
<dbReference type="GO" id="GO:0016747">
    <property type="term" value="F:acyltransferase activity, transferring groups other than amino-acyl groups"/>
    <property type="evidence" value="ECO:0007669"/>
    <property type="project" value="InterPro"/>
</dbReference>
<organism evidence="2">
    <name type="scientific">marine metagenome</name>
    <dbReference type="NCBI Taxonomy" id="408172"/>
    <lineage>
        <taxon>unclassified sequences</taxon>
        <taxon>metagenomes</taxon>
        <taxon>ecological metagenomes</taxon>
    </lineage>
</organism>
<reference evidence="2" key="1">
    <citation type="submission" date="2018-05" db="EMBL/GenBank/DDBJ databases">
        <authorList>
            <person name="Lanie J.A."/>
            <person name="Ng W.-L."/>
            <person name="Kazmierczak K.M."/>
            <person name="Andrzejewski T.M."/>
            <person name="Davidsen T.M."/>
            <person name="Wayne K.J."/>
            <person name="Tettelin H."/>
            <person name="Glass J.I."/>
            <person name="Rusch D."/>
            <person name="Podicherti R."/>
            <person name="Tsui H.-C.T."/>
            <person name="Winkler M.E."/>
        </authorList>
    </citation>
    <scope>NUCLEOTIDE SEQUENCE</scope>
</reference>
<dbReference type="InterPro" id="IPR000182">
    <property type="entry name" value="GNAT_dom"/>
</dbReference>
<gene>
    <name evidence="2" type="ORF">METZ01_LOCUS356746</name>
</gene>
<sequence length="159" mass="17936">MTGKPMQITLLDLDNTVMVEQCARILVQAFKVHHPLAWPTLALAREELALFASEDRIGLTAVNEGSQVLGWIGAIRQYHGHSWELHPLAVDPVKQRQGVGHLLVSTLEQRLYASKASTLYVMTDDENNQTSLADLALYPEPLKHLKQIVNINQHPFEFY</sequence>
<dbReference type="EMBL" id="UINC01125804">
    <property type="protein sequence ID" value="SVD03892.1"/>
    <property type="molecule type" value="Genomic_DNA"/>
</dbReference>
<evidence type="ECO:0000259" key="1">
    <source>
        <dbReference type="PROSITE" id="PS51186"/>
    </source>
</evidence>
<dbReference type="SUPFAM" id="SSF55729">
    <property type="entry name" value="Acyl-CoA N-acyltransferases (Nat)"/>
    <property type="match status" value="1"/>
</dbReference>
<dbReference type="InterPro" id="IPR016181">
    <property type="entry name" value="Acyl_CoA_acyltransferase"/>
</dbReference>
<dbReference type="Gene3D" id="3.40.630.30">
    <property type="match status" value="1"/>
</dbReference>
<dbReference type="Pfam" id="PF00583">
    <property type="entry name" value="Acetyltransf_1"/>
    <property type="match status" value="1"/>
</dbReference>
<feature type="non-terminal residue" evidence="2">
    <location>
        <position position="159"/>
    </location>
</feature>
<proteinExistence type="predicted"/>
<evidence type="ECO:0000313" key="2">
    <source>
        <dbReference type="EMBL" id="SVD03892.1"/>
    </source>
</evidence>
<feature type="domain" description="N-acetyltransferase" evidence="1">
    <location>
        <begin position="17"/>
        <end position="159"/>
    </location>
</feature>
<protein>
    <recommendedName>
        <fullName evidence="1">N-acetyltransferase domain-containing protein</fullName>
    </recommendedName>
</protein>
<accession>A0A382S2W6</accession>